<name>A0A0V1KQE9_9BILA</name>
<dbReference type="OrthoDB" id="10416391at2759"/>
<sequence>MIRIALWIVYKVDIRTNNLLEDWHNRSTKKRVKGMSGFMNCSIIQTVSEQGGVMGTLIQQVISGMATVRDLTRDYATLIVVT</sequence>
<evidence type="ECO:0000313" key="1">
    <source>
        <dbReference type="EMBL" id="KRZ49675.1"/>
    </source>
</evidence>
<comment type="caution">
    <text evidence="1">The sequence shown here is derived from an EMBL/GenBank/DDBJ whole genome shotgun (WGS) entry which is preliminary data.</text>
</comment>
<keyword evidence="2" id="KW-1185">Reference proteome</keyword>
<proteinExistence type="predicted"/>
<protein>
    <submittedName>
        <fullName evidence="1">Uncharacterized protein</fullName>
    </submittedName>
</protein>
<accession>A0A0V1KQE9</accession>
<dbReference type="AlphaFoldDB" id="A0A0V1KQE9"/>
<gene>
    <name evidence="1" type="ORF">T02_11280</name>
</gene>
<dbReference type="EMBL" id="JYDW01000299">
    <property type="protein sequence ID" value="KRZ49675.1"/>
    <property type="molecule type" value="Genomic_DNA"/>
</dbReference>
<evidence type="ECO:0000313" key="2">
    <source>
        <dbReference type="Proteomes" id="UP000054721"/>
    </source>
</evidence>
<reference evidence="1 2" key="1">
    <citation type="submission" date="2015-05" db="EMBL/GenBank/DDBJ databases">
        <title>Evolution of Trichinella species and genotypes.</title>
        <authorList>
            <person name="Korhonen P.K."/>
            <person name="Edoardo P."/>
            <person name="Giuseppe L.R."/>
            <person name="Gasser R.B."/>
        </authorList>
    </citation>
    <scope>NUCLEOTIDE SEQUENCE [LARGE SCALE GENOMIC DNA]</scope>
    <source>
        <strain evidence="1">ISS10</strain>
    </source>
</reference>
<organism evidence="1 2">
    <name type="scientific">Trichinella nativa</name>
    <dbReference type="NCBI Taxonomy" id="6335"/>
    <lineage>
        <taxon>Eukaryota</taxon>
        <taxon>Metazoa</taxon>
        <taxon>Ecdysozoa</taxon>
        <taxon>Nematoda</taxon>
        <taxon>Enoplea</taxon>
        <taxon>Dorylaimia</taxon>
        <taxon>Trichinellida</taxon>
        <taxon>Trichinellidae</taxon>
        <taxon>Trichinella</taxon>
    </lineage>
</organism>
<dbReference type="Proteomes" id="UP000054721">
    <property type="component" value="Unassembled WGS sequence"/>
</dbReference>